<evidence type="ECO:0000256" key="9">
    <source>
        <dbReference type="HAMAP-Rule" id="MF_03182"/>
    </source>
</evidence>
<comment type="subunit">
    <text evidence="9">Forms a heterotrimer with an asymmetric homodimer of the regulatory subunit PAN3 to form the poly(A)-nuclease (PAN) deadenylation complex.</text>
</comment>
<sequence>MESQWTEVHQLCDTNPSKISPVSALCWDPYQELMWVGQDSGRVASYYGKGLQRYTSFKAGIDQQIRQIKATDRGVISLTPNSVQMRDRQGLVRWNISGHEHMKDLHCMTTTIMNSELLVAGQQDHILVVNTARGVVTKSLEGASNIVVMRHLPRSICCGSMLGEVTLRDPRTMKVEQRIQAHTATMSDLDVSGNLLLTCGFSQRQGSLVMDPLVKVYDIRMAVRSLAPIPFPSGPMFLKMHPTLSSTCLIASQTGQFQMCDVSSLSMGALVPTSQFYQVQTSSYITSMDISSSGQTLAIGDGNSFVYQFADRENYTMNPYSIPVVTPDTSPAPNVIVNDSSPLSSIGMPYYTDRLLSAWTQPSVYEAGYPAPVIDDEVLRSMKTIDFVGYAPNPGNVLRNQVPRRKKQIVKRDIPKFRSEQERELLSARGILDDDITLALDPQCVNMPKHYRQVEIQYSKFGVDDFDFGYYNQTIYGGLETNIGNAYCNSLLQALYFILPLRTITNCHIATVCEKSNCLLCELGFLFKMLRDSNGQNCQATNFLTAFSTIPQAEALGLFEPEAATPNISYSMLIQNFTRFILEQLHQEANVKENPVILTTSPPSEDAVTTPSTIQQLFGLQTSSQTKCAACNHESSRTTYPFVVDLLYPKKPKKRSFTSVLKGSMYRESQTKAWCAHCQKYQPSTSKKIIKGLPGIMIVNSGASSNEDMAIWRQNGPSASPNSSRQDDSPSESSWVPERIGIRIIGTDVTIKAIPMDADIPIEFQGPADVSTHLILRLLWPAATGLSEEEMAKSPWFVFNDFLVKRIRPEEVFSYKGTWKVPSVLQYSRIDIDEVLDTSTIPNSVDYSILFKTMTIAEYTPDKLSYEPLVPEEMPKPGTLVAIDSEFVALKQEETEIRSDGTKSLIRPSTLSLARLSIVRGEDGDTEGVPFIDDYILTNEPVVDYLTEFSGIEADDLDPKASKRTLVPLKVAYKKIRLLVDLGCIFIGHGLKKDFRIINILVPPEQIIDTVDIYHIRNRHRKISLRFLAWHLLDEEIQSEGHDSIVDAQTALVLYKKYIEFRKDGSFGRVLEGVYEAGHKANWLKGSKEQSTPRTASTPQPALDSPAVFKARWAM</sequence>
<dbReference type="InterPro" id="IPR030843">
    <property type="entry name" value="PAN2"/>
</dbReference>
<dbReference type="InterPro" id="IPR012337">
    <property type="entry name" value="RNaseH-like_sf"/>
</dbReference>
<comment type="domain">
    <text evidence="9">Contains a pseudo-UCH domain. This ubiquitin C-terminal hydrolase (UCH)-like or ubiquitin specific protease (USP)-like domain is predicted to be catalytically inactive because it lacks the active site catalytic triad characteristic of thiol proteases, with residues at the equivalent structural positions that are incompatible with catalysis, and it cannot bind ubiquitin. It functions as a structural scaffold for intra- and intermolecular interactions in the complex.</text>
</comment>
<dbReference type="Pfam" id="PF20770">
    <property type="entry name" value="PAN2_N"/>
    <property type="match status" value="1"/>
</dbReference>
<feature type="binding site" evidence="9">
    <location>
        <position position="886"/>
    </location>
    <ligand>
        <name>a divalent metal cation</name>
        <dbReference type="ChEBI" id="CHEBI:60240"/>
        <note>catalytic</note>
    </ligand>
</feature>
<comment type="caution">
    <text evidence="12">The sequence shown here is derived from an EMBL/GenBank/DDBJ whole genome shotgun (WGS) entry which is preliminary data.</text>
</comment>
<evidence type="ECO:0000256" key="7">
    <source>
        <dbReference type="ARBA" id="ARBA00022801"/>
    </source>
</evidence>
<comment type="domain">
    <text evidence="9">The linker, or PAN3 interaction domain (PID), between the WD40 repeats and the pseudo-UCH domain mediates interaction with PAN3.</text>
</comment>
<proteinExistence type="inferred from homology"/>
<dbReference type="Gene3D" id="3.90.70.10">
    <property type="entry name" value="Cysteine proteinases"/>
    <property type="match status" value="1"/>
</dbReference>
<dbReference type="InterPro" id="IPR036322">
    <property type="entry name" value="WD40_repeat_dom_sf"/>
</dbReference>
<evidence type="ECO:0000256" key="1">
    <source>
        <dbReference type="ARBA" id="ARBA00004496"/>
    </source>
</evidence>
<comment type="caution">
    <text evidence="9">Lacks conserved residue(s) required for the propagation of feature annotation.</text>
</comment>
<evidence type="ECO:0000256" key="10">
    <source>
        <dbReference type="SAM" id="MobiDB-lite"/>
    </source>
</evidence>
<dbReference type="STRING" id="101127.A0A1X2G7M2"/>
<dbReference type="SUPFAM" id="SSF53098">
    <property type="entry name" value="Ribonuclease H-like"/>
    <property type="match status" value="1"/>
</dbReference>
<keyword evidence="3" id="KW-0853">WD repeat</keyword>
<dbReference type="GO" id="GO:0004535">
    <property type="term" value="F:poly(A)-specific ribonuclease activity"/>
    <property type="evidence" value="ECO:0007669"/>
    <property type="project" value="UniProtKB-UniRule"/>
</dbReference>
<dbReference type="InterPro" id="IPR028889">
    <property type="entry name" value="USP"/>
</dbReference>
<dbReference type="EC" id="3.1.13.4" evidence="9"/>
<dbReference type="GO" id="GO:0006397">
    <property type="term" value="P:mRNA processing"/>
    <property type="evidence" value="ECO:0007669"/>
    <property type="project" value="UniProtKB-KW"/>
</dbReference>
<dbReference type="PROSITE" id="PS50235">
    <property type="entry name" value="USP_3"/>
    <property type="match status" value="1"/>
</dbReference>
<dbReference type="GO" id="GO:0031251">
    <property type="term" value="C:PAN complex"/>
    <property type="evidence" value="ECO:0007669"/>
    <property type="project" value="UniProtKB-UniRule"/>
</dbReference>
<gene>
    <name evidence="9" type="primary">PAN2</name>
    <name evidence="12" type="ORF">DM01DRAFT_1293001</name>
</gene>
<dbReference type="EMBL" id="MCGT01000034">
    <property type="protein sequence ID" value="ORX47159.1"/>
    <property type="molecule type" value="Genomic_DNA"/>
</dbReference>
<keyword evidence="4 9" id="KW-0507">mRNA processing</keyword>
<keyword evidence="8 9" id="KW-0269">Exonuclease</keyword>
<keyword evidence="13" id="KW-1185">Reference proteome</keyword>
<dbReference type="InterPro" id="IPR036397">
    <property type="entry name" value="RNaseH_sf"/>
</dbReference>
<dbReference type="InterPro" id="IPR013520">
    <property type="entry name" value="Ribonucl_H"/>
</dbReference>
<dbReference type="HAMAP" id="MF_03182">
    <property type="entry name" value="PAN2"/>
    <property type="match status" value="1"/>
</dbReference>
<dbReference type="Proteomes" id="UP000242146">
    <property type="component" value="Unassembled WGS sequence"/>
</dbReference>
<dbReference type="AlphaFoldDB" id="A0A1X2G7M2"/>
<keyword evidence="7 9" id="KW-0378">Hydrolase</keyword>
<dbReference type="CDD" id="cd06143">
    <property type="entry name" value="PAN2_exo"/>
    <property type="match status" value="1"/>
</dbReference>
<feature type="domain" description="USP" evidence="11">
    <location>
        <begin position="477"/>
        <end position="830"/>
    </location>
</feature>
<name>A0A1X2G7M2_9FUNG</name>
<comment type="activity regulation">
    <text evidence="9">Positively regulated by the regulatory subunit PAN3.</text>
</comment>
<dbReference type="FunFam" id="3.30.420.10:FF:000028">
    <property type="entry name" value="PAN2-PAN3 deadenylation complex catalytic subunit PAN2"/>
    <property type="match status" value="1"/>
</dbReference>
<dbReference type="Pfam" id="PF00929">
    <property type="entry name" value="RNase_T"/>
    <property type="match status" value="1"/>
</dbReference>
<organism evidence="12 13">
    <name type="scientific">Hesseltinella vesiculosa</name>
    <dbReference type="NCBI Taxonomy" id="101127"/>
    <lineage>
        <taxon>Eukaryota</taxon>
        <taxon>Fungi</taxon>
        <taxon>Fungi incertae sedis</taxon>
        <taxon>Mucoromycota</taxon>
        <taxon>Mucoromycotina</taxon>
        <taxon>Mucoromycetes</taxon>
        <taxon>Mucorales</taxon>
        <taxon>Cunninghamellaceae</taxon>
        <taxon>Hesseltinella</taxon>
    </lineage>
</organism>
<dbReference type="PANTHER" id="PTHR15728:SF0">
    <property type="entry name" value="PAN2-PAN3 DEADENYLATION COMPLEX CATALYTIC SUBUNIT PAN2"/>
    <property type="match status" value="1"/>
</dbReference>
<dbReference type="SUPFAM" id="SSF54001">
    <property type="entry name" value="Cysteine proteinases"/>
    <property type="match status" value="1"/>
</dbReference>
<evidence type="ECO:0000256" key="4">
    <source>
        <dbReference type="ARBA" id="ARBA00022664"/>
    </source>
</evidence>
<dbReference type="InterPro" id="IPR050785">
    <property type="entry name" value="PAN2-PAN3_catalytic_subunit"/>
</dbReference>
<comment type="catalytic activity">
    <reaction evidence="9">
        <text>Exonucleolytic cleavage of poly(A) to 5'-AMP.</text>
        <dbReference type="EC" id="3.1.13.4"/>
    </reaction>
</comment>
<reference evidence="12 13" key="1">
    <citation type="submission" date="2016-07" db="EMBL/GenBank/DDBJ databases">
        <title>Pervasive Adenine N6-methylation of Active Genes in Fungi.</title>
        <authorList>
            <consortium name="DOE Joint Genome Institute"/>
            <person name="Mondo S.J."/>
            <person name="Dannebaum R.O."/>
            <person name="Kuo R.C."/>
            <person name="Labutti K."/>
            <person name="Haridas S."/>
            <person name="Kuo A."/>
            <person name="Salamov A."/>
            <person name="Ahrendt S.R."/>
            <person name="Lipzen A."/>
            <person name="Sullivan W."/>
            <person name="Andreopoulos W.B."/>
            <person name="Clum A."/>
            <person name="Lindquist E."/>
            <person name="Daum C."/>
            <person name="Ramamoorthy G.K."/>
            <person name="Gryganskyi A."/>
            <person name="Culley D."/>
            <person name="Magnuson J.K."/>
            <person name="James T.Y."/>
            <person name="O'Malley M.A."/>
            <person name="Stajich J.E."/>
            <person name="Spatafora J.W."/>
            <person name="Visel A."/>
            <person name="Grigoriev I.V."/>
        </authorList>
    </citation>
    <scope>NUCLEOTIDE SEQUENCE [LARGE SCALE GENOMIC DNA]</scope>
    <source>
        <strain evidence="12 13">NRRL 3301</strain>
    </source>
</reference>
<evidence type="ECO:0000256" key="2">
    <source>
        <dbReference type="ARBA" id="ARBA00022490"/>
    </source>
</evidence>
<dbReference type="SUPFAM" id="SSF50978">
    <property type="entry name" value="WD40 repeat-like"/>
    <property type="match status" value="1"/>
</dbReference>
<comment type="similarity">
    <text evidence="9">Belongs to the peptidase C19 family. PAN2 subfamily.</text>
</comment>
<dbReference type="GO" id="GO:0000932">
    <property type="term" value="C:P-body"/>
    <property type="evidence" value="ECO:0007669"/>
    <property type="project" value="TreeGrafter"/>
</dbReference>
<keyword evidence="5 9" id="KW-0540">Nuclease</keyword>
<accession>A0A1X2G7M2</accession>
<dbReference type="GO" id="GO:0000289">
    <property type="term" value="P:nuclear-transcribed mRNA poly(A) tail shortening"/>
    <property type="evidence" value="ECO:0007669"/>
    <property type="project" value="UniProtKB-UniRule"/>
</dbReference>
<dbReference type="InterPro" id="IPR028881">
    <property type="entry name" value="PAN2_UCH_dom"/>
</dbReference>
<dbReference type="Pfam" id="PF13423">
    <property type="entry name" value="UCH_1"/>
    <property type="match status" value="1"/>
</dbReference>
<feature type="binding site" evidence="9">
    <location>
        <position position="1047"/>
    </location>
    <ligand>
        <name>a divalent metal cation</name>
        <dbReference type="ChEBI" id="CHEBI:60240"/>
        <note>catalytic</note>
    </ligand>
</feature>
<feature type="binding site" evidence="9">
    <location>
        <position position="994"/>
    </location>
    <ligand>
        <name>a divalent metal cation</name>
        <dbReference type="ChEBI" id="CHEBI:60240"/>
        <note>catalytic</note>
    </ligand>
</feature>
<dbReference type="Gene3D" id="2.130.10.10">
    <property type="entry name" value="YVTN repeat-like/Quinoprotein amine dehydrogenase"/>
    <property type="match status" value="1"/>
</dbReference>
<comment type="subcellular location">
    <subcellularLocation>
        <location evidence="1 9">Cytoplasm</location>
    </subcellularLocation>
</comment>
<dbReference type="OrthoDB" id="16516at2759"/>
<dbReference type="PANTHER" id="PTHR15728">
    <property type="entry name" value="DEADENYLATION COMPLEX CATALYTIC SUBUNIT PAN2"/>
    <property type="match status" value="1"/>
</dbReference>
<evidence type="ECO:0000256" key="3">
    <source>
        <dbReference type="ARBA" id="ARBA00022574"/>
    </source>
</evidence>
<dbReference type="SMART" id="SM00479">
    <property type="entry name" value="EXOIII"/>
    <property type="match status" value="1"/>
</dbReference>
<dbReference type="InterPro" id="IPR038765">
    <property type="entry name" value="Papain-like_cys_pep_sf"/>
</dbReference>
<evidence type="ECO:0000313" key="13">
    <source>
        <dbReference type="Proteomes" id="UP000242146"/>
    </source>
</evidence>
<dbReference type="Gene3D" id="3.30.420.10">
    <property type="entry name" value="Ribonuclease H-like superfamily/Ribonuclease H"/>
    <property type="match status" value="1"/>
</dbReference>
<evidence type="ECO:0000256" key="8">
    <source>
        <dbReference type="ARBA" id="ARBA00022839"/>
    </source>
</evidence>
<dbReference type="GO" id="GO:0046872">
    <property type="term" value="F:metal ion binding"/>
    <property type="evidence" value="ECO:0007669"/>
    <property type="project" value="UniProtKB-KW"/>
</dbReference>
<feature type="region of interest" description="Disordered" evidence="10">
    <location>
        <begin position="712"/>
        <end position="735"/>
    </location>
</feature>
<dbReference type="InterPro" id="IPR048841">
    <property type="entry name" value="PAN2_N"/>
</dbReference>
<evidence type="ECO:0000256" key="5">
    <source>
        <dbReference type="ARBA" id="ARBA00022722"/>
    </source>
</evidence>
<keyword evidence="6 9" id="KW-0479">Metal-binding</keyword>
<dbReference type="GO" id="GO:0003676">
    <property type="term" value="F:nucleic acid binding"/>
    <property type="evidence" value="ECO:0007669"/>
    <property type="project" value="InterPro"/>
</dbReference>
<feature type="binding site" evidence="9">
    <location>
        <position position="884"/>
    </location>
    <ligand>
        <name>a divalent metal cation</name>
        <dbReference type="ChEBI" id="CHEBI:60240"/>
        <note>catalytic</note>
    </ligand>
</feature>
<comment type="cofactor">
    <cofactor evidence="9">
        <name>a divalent metal cation</name>
        <dbReference type="ChEBI" id="CHEBI:60240"/>
    </cofactor>
    <text evidence="9">Binds 2 metal cations per subunit in the catalytic exonuclease domain.</text>
</comment>
<protein>
    <recommendedName>
        <fullName evidence="9">PAN2-PAN3 deadenylation complex catalytic subunit PAN2</fullName>
        <ecNumber evidence="9">3.1.13.4</ecNumber>
    </recommendedName>
    <alternativeName>
        <fullName evidence="9">PAB1P-dependent poly(A)-specific ribonuclease</fullName>
    </alternativeName>
    <alternativeName>
        <fullName evidence="9">Poly(A)-nuclease deadenylation complex subunit 2</fullName>
        <shortName evidence="9">PAN deadenylation complex subunit 2</shortName>
    </alternativeName>
</protein>
<dbReference type="InterPro" id="IPR015943">
    <property type="entry name" value="WD40/YVTN_repeat-like_dom_sf"/>
</dbReference>
<comment type="function">
    <text evidence="9">Catalytic subunit of the poly(A)-nuclease (PAN) deadenylation complex, one of two cytoplasmic mRNA deadenylases involved in mRNA turnover. PAN specifically shortens poly(A) tails of RNA and the activity is stimulated by poly(A)-binding protein PAB1. PAN deadenylation is followed by rapid degradation of the shortened mRNA tails by the CCR4-NOT complex. Deadenylated mRNAs are then degraded by two alternative mechanisms, namely exosome-mediated 3'-5' exonucleolytic degradation, or deadenlyation-dependent mRNA decaping and subsequent 5'-3' exonucleolytic degradation by XRN1. May also be involved in post-transcriptional maturation of mRNA poly(A) tails.</text>
</comment>
<evidence type="ECO:0000256" key="6">
    <source>
        <dbReference type="ARBA" id="ARBA00022723"/>
    </source>
</evidence>
<evidence type="ECO:0000259" key="11">
    <source>
        <dbReference type="PROSITE" id="PS50235"/>
    </source>
</evidence>
<keyword evidence="2 9" id="KW-0963">Cytoplasm</keyword>
<evidence type="ECO:0000313" key="12">
    <source>
        <dbReference type="EMBL" id="ORX47159.1"/>
    </source>
</evidence>